<organism evidence="2 3">
    <name type="scientific">Russula ochroleuca</name>
    <dbReference type="NCBI Taxonomy" id="152965"/>
    <lineage>
        <taxon>Eukaryota</taxon>
        <taxon>Fungi</taxon>
        <taxon>Dikarya</taxon>
        <taxon>Basidiomycota</taxon>
        <taxon>Agaricomycotina</taxon>
        <taxon>Agaricomycetes</taxon>
        <taxon>Russulales</taxon>
        <taxon>Russulaceae</taxon>
        <taxon>Russula</taxon>
    </lineage>
</organism>
<sequence length="394" mass="43557">MPTSKHIRKPTSKAAANSVSTDSSNELLLDWLEENPEECQKLFSDSSKDAKDKGRRKHVAKGSKSKFHRMIAAAVFSVNSDTDIRVDFQVNPTNYTKSVDNYIIRLQKEYHEFNIKLEKLSADFPYWKHLHGFWHTLPNFNPHTALSEPGQDLAGKARALIQNRRVPHVTCNGDNGDDDNDDNNDNNDNLDSPNNTSSGPLGLGNCTDARNGDELQMLDSCEGSVAPWPSQSRNVLQKSSTPKSGYSMPRKLSTPFSHTTASSTQKNKGKHSHQDTFVDETKAEATALANLASDKHVHRMAELDIKKQQMALDAQGKQLEAEECLVAARHQHEREKEQHDMEMLCLRLQLQGGGSGSTGVTGQAATAPQFGAEVFPNTTAFGNLGMGLNSNYHM</sequence>
<evidence type="ECO:0008006" key="4">
    <source>
        <dbReference type="Google" id="ProtNLM"/>
    </source>
</evidence>
<feature type="region of interest" description="Disordered" evidence="1">
    <location>
        <begin position="1"/>
        <end position="23"/>
    </location>
</feature>
<comment type="caution">
    <text evidence="2">The sequence shown here is derived from an EMBL/GenBank/DDBJ whole genome shotgun (WGS) entry which is preliminary data.</text>
</comment>
<feature type="compositionally biased region" description="Polar residues" evidence="1">
    <location>
        <begin position="229"/>
        <end position="244"/>
    </location>
</feature>
<feature type="compositionally biased region" description="Polar residues" evidence="1">
    <location>
        <begin position="254"/>
        <end position="266"/>
    </location>
</feature>
<feature type="compositionally biased region" description="Basic residues" evidence="1">
    <location>
        <begin position="53"/>
        <end position="62"/>
    </location>
</feature>
<keyword evidence="3" id="KW-1185">Reference proteome</keyword>
<name>A0A9P5JY87_9AGAM</name>
<feature type="compositionally biased region" description="Acidic residues" evidence="1">
    <location>
        <begin position="175"/>
        <end position="185"/>
    </location>
</feature>
<feature type="region of interest" description="Disordered" evidence="1">
    <location>
        <begin position="223"/>
        <end position="272"/>
    </location>
</feature>
<evidence type="ECO:0000313" key="2">
    <source>
        <dbReference type="EMBL" id="KAF8468701.1"/>
    </source>
</evidence>
<accession>A0A9P5JY87</accession>
<reference evidence="2" key="1">
    <citation type="submission" date="2019-10" db="EMBL/GenBank/DDBJ databases">
        <authorList>
            <consortium name="DOE Joint Genome Institute"/>
            <person name="Kuo A."/>
            <person name="Miyauchi S."/>
            <person name="Kiss E."/>
            <person name="Drula E."/>
            <person name="Kohler A."/>
            <person name="Sanchez-Garcia M."/>
            <person name="Andreopoulos B."/>
            <person name="Barry K.W."/>
            <person name="Bonito G."/>
            <person name="Buee M."/>
            <person name="Carver A."/>
            <person name="Chen C."/>
            <person name="Cichocki N."/>
            <person name="Clum A."/>
            <person name="Culley D."/>
            <person name="Crous P.W."/>
            <person name="Fauchery L."/>
            <person name="Girlanda M."/>
            <person name="Hayes R."/>
            <person name="Keri Z."/>
            <person name="LaButti K."/>
            <person name="Lipzen A."/>
            <person name="Lombard V."/>
            <person name="Magnuson J."/>
            <person name="Maillard F."/>
            <person name="Morin E."/>
            <person name="Murat C."/>
            <person name="Nolan M."/>
            <person name="Ohm R."/>
            <person name="Pangilinan J."/>
            <person name="Pereira M."/>
            <person name="Perotto S."/>
            <person name="Peter M."/>
            <person name="Riley R."/>
            <person name="Sitrit Y."/>
            <person name="Stielow B."/>
            <person name="Szollosi G."/>
            <person name="Zifcakova L."/>
            <person name="Stursova M."/>
            <person name="Spatafora J.W."/>
            <person name="Tedersoo L."/>
            <person name="Vaario L.-M."/>
            <person name="Yamada A."/>
            <person name="Yan M."/>
            <person name="Wang P."/>
            <person name="Xu J."/>
            <person name="Bruns T."/>
            <person name="Baldrian P."/>
            <person name="Vilgalys R."/>
            <person name="Henrissat B."/>
            <person name="Grigoriev I.V."/>
            <person name="Hibbett D."/>
            <person name="Nagy L.G."/>
            <person name="Martin F.M."/>
        </authorList>
    </citation>
    <scope>NUCLEOTIDE SEQUENCE</scope>
    <source>
        <strain evidence="2">Prilba</strain>
    </source>
</reference>
<reference evidence="2" key="2">
    <citation type="journal article" date="2020" name="Nat. Commun.">
        <title>Large-scale genome sequencing of mycorrhizal fungi provides insights into the early evolution of symbiotic traits.</title>
        <authorList>
            <person name="Miyauchi S."/>
            <person name="Kiss E."/>
            <person name="Kuo A."/>
            <person name="Drula E."/>
            <person name="Kohler A."/>
            <person name="Sanchez-Garcia M."/>
            <person name="Morin E."/>
            <person name="Andreopoulos B."/>
            <person name="Barry K.W."/>
            <person name="Bonito G."/>
            <person name="Buee M."/>
            <person name="Carver A."/>
            <person name="Chen C."/>
            <person name="Cichocki N."/>
            <person name="Clum A."/>
            <person name="Culley D."/>
            <person name="Crous P.W."/>
            <person name="Fauchery L."/>
            <person name="Girlanda M."/>
            <person name="Hayes R.D."/>
            <person name="Keri Z."/>
            <person name="LaButti K."/>
            <person name="Lipzen A."/>
            <person name="Lombard V."/>
            <person name="Magnuson J."/>
            <person name="Maillard F."/>
            <person name="Murat C."/>
            <person name="Nolan M."/>
            <person name="Ohm R.A."/>
            <person name="Pangilinan J."/>
            <person name="Pereira M.F."/>
            <person name="Perotto S."/>
            <person name="Peter M."/>
            <person name="Pfister S."/>
            <person name="Riley R."/>
            <person name="Sitrit Y."/>
            <person name="Stielow J.B."/>
            <person name="Szollosi G."/>
            <person name="Zifcakova L."/>
            <person name="Stursova M."/>
            <person name="Spatafora J.W."/>
            <person name="Tedersoo L."/>
            <person name="Vaario L.M."/>
            <person name="Yamada A."/>
            <person name="Yan M."/>
            <person name="Wang P."/>
            <person name="Xu J."/>
            <person name="Bruns T."/>
            <person name="Baldrian P."/>
            <person name="Vilgalys R."/>
            <person name="Dunand C."/>
            <person name="Henrissat B."/>
            <person name="Grigoriev I.V."/>
            <person name="Hibbett D."/>
            <person name="Nagy L.G."/>
            <person name="Martin F.M."/>
        </authorList>
    </citation>
    <scope>NUCLEOTIDE SEQUENCE</scope>
    <source>
        <strain evidence="2">Prilba</strain>
    </source>
</reference>
<evidence type="ECO:0000256" key="1">
    <source>
        <dbReference type="SAM" id="MobiDB-lite"/>
    </source>
</evidence>
<feature type="compositionally biased region" description="Polar residues" evidence="1">
    <location>
        <begin position="14"/>
        <end position="23"/>
    </location>
</feature>
<evidence type="ECO:0000313" key="3">
    <source>
        <dbReference type="Proteomes" id="UP000759537"/>
    </source>
</evidence>
<gene>
    <name evidence="2" type="ORF">DFH94DRAFT_816151</name>
</gene>
<dbReference type="OrthoDB" id="2678246at2759"/>
<protein>
    <recommendedName>
        <fullName evidence="4">No apical meristem-associated C-terminal domain-containing protein</fullName>
    </recommendedName>
</protein>
<feature type="region of interest" description="Disordered" evidence="1">
    <location>
        <begin position="168"/>
        <end position="210"/>
    </location>
</feature>
<proteinExistence type="predicted"/>
<feature type="compositionally biased region" description="Polar residues" evidence="1">
    <location>
        <begin position="190"/>
        <end position="199"/>
    </location>
</feature>
<dbReference type="AlphaFoldDB" id="A0A9P5JY87"/>
<dbReference type="Proteomes" id="UP000759537">
    <property type="component" value="Unassembled WGS sequence"/>
</dbReference>
<dbReference type="EMBL" id="WHVB01000030">
    <property type="protein sequence ID" value="KAF8468701.1"/>
    <property type="molecule type" value="Genomic_DNA"/>
</dbReference>
<feature type="region of interest" description="Disordered" evidence="1">
    <location>
        <begin position="42"/>
        <end position="62"/>
    </location>
</feature>
<feature type="compositionally biased region" description="Basic residues" evidence="1">
    <location>
        <begin position="1"/>
        <end position="11"/>
    </location>
</feature>